<proteinExistence type="predicted"/>
<comment type="caution">
    <text evidence="1">The sequence shown here is derived from an EMBL/GenBank/DDBJ whole genome shotgun (WGS) entry which is preliminary data.</text>
</comment>
<gene>
    <name evidence="1" type="ORF">AVEN_73750_1</name>
</gene>
<dbReference type="Proteomes" id="UP000499080">
    <property type="component" value="Unassembled WGS sequence"/>
</dbReference>
<dbReference type="PROSITE" id="PS51257">
    <property type="entry name" value="PROKAR_LIPOPROTEIN"/>
    <property type="match status" value="1"/>
</dbReference>
<sequence>MSLKCKLAASSSHGDFEACVNLLQTCITLALLSCEVCCKLADLQCKSAANLLQTKIAIWEWERWSEVLSRKRGEGTHFESRRRIMRCSPRGSELFGPVVDCMEPP</sequence>
<dbReference type="AlphaFoldDB" id="A0A4Y2RHM5"/>
<name>A0A4Y2RHM5_ARAVE</name>
<keyword evidence="2" id="KW-1185">Reference proteome</keyword>
<evidence type="ECO:0000313" key="1">
    <source>
        <dbReference type="EMBL" id="GBN74375.1"/>
    </source>
</evidence>
<accession>A0A4Y2RHM5</accession>
<evidence type="ECO:0000313" key="2">
    <source>
        <dbReference type="Proteomes" id="UP000499080"/>
    </source>
</evidence>
<protein>
    <submittedName>
        <fullName evidence="1">Uncharacterized protein</fullName>
    </submittedName>
</protein>
<dbReference type="EMBL" id="BGPR01016869">
    <property type="protein sequence ID" value="GBN74375.1"/>
    <property type="molecule type" value="Genomic_DNA"/>
</dbReference>
<reference evidence="1 2" key="1">
    <citation type="journal article" date="2019" name="Sci. Rep.">
        <title>Orb-weaving spider Araneus ventricosus genome elucidates the spidroin gene catalogue.</title>
        <authorList>
            <person name="Kono N."/>
            <person name="Nakamura H."/>
            <person name="Ohtoshi R."/>
            <person name="Moran D.A.P."/>
            <person name="Shinohara A."/>
            <person name="Yoshida Y."/>
            <person name="Fujiwara M."/>
            <person name="Mori M."/>
            <person name="Tomita M."/>
            <person name="Arakawa K."/>
        </authorList>
    </citation>
    <scope>NUCLEOTIDE SEQUENCE [LARGE SCALE GENOMIC DNA]</scope>
</reference>
<organism evidence="1 2">
    <name type="scientific">Araneus ventricosus</name>
    <name type="common">Orbweaver spider</name>
    <name type="synonym">Epeira ventricosa</name>
    <dbReference type="NCBI Taxonomy" id="182803"/>
    <lineage>
        <taxon>Eukaryota</taxon>
        <taxon>Metazoa</taxon>
        <taxon>Ecdysozoa</taxon>
        <taxon>Arthropoda</taxon>
        <taxon>Chelicerata</taxon>
        <taxon>Arachnida</taxon>
        <taxon>Araneae</taxon>
        <taxon>Araneomorphae</taxon>
        <taxon>Entelegynae</taxon>
        <taxon>Araneoidea</taxon>
        <taxon>Araneidae</taxon>
        <taxon>Araneus</taxon>
    </lineage>
</organism>